<protein>
    <recommendedName>
        <fullName evidence="11">Hydroxyethylthiazole kinase</fullName>
        <ecNumber evidence="11">2.7.1.50</ecNumber>
    </recommendedName>
    <alternativeName>
        <fullName evidence="11">4-methyl-5-beta-hydroxyethylthiazole kinase</fullName>
        <shortName evidence="11">TH kinase</shortName>
        <shortName evidence="11">Thz kinase</shortName>
    </alternativeName>
</protein>
<organism evidence="14 16">
    <name type="scientific">Avibacterium paragallinarum</name>
    <name type="common">Haemophilus gallinarum</name>
    <dbReference type="NCBI Taxonomy" id="728"/>
    <lineage>
        <taxon>Bacteria</taxon>
        <taxon>Pseudomonadati</taxon>
        <taxon>Pseudomonadota</taxon>
        <taxon>Gammaproteobacteria</taxon>
        <taxon>Pasteurellales</taxon>
        <taxon>Pasteurellaceae</taxon>
        <taxon>Avibacterium</taxon>
    </lineage>
</organism>
<feature type="binding site" evidence="11">
    <location>
        <position position="117"/>
    </location>
    <ligand>
        <name>ATP</name>
        <dbReference type="ChEBI" id="CHEBI:30616"/>
    </ligand>
</feature>
<keyword evidence="4 11" id="KW-0808">Transferase</keyword>
<evidence type="ECO:0000256" key="4">
    <source>
        <dbReference type="ARBA" id="ARBA00022679"/>
    </source>
</evidence>
<dbReference type="NCBIfam" id="NF006830">
    <property type="entry name" value="PRK09355.1"/>
    <property type="match status" value="1"/>
</dbReference>
<dbReference type="EC" id="2.7.1.50" evidence="11"/>
<dbReference type="InterPro" id="IPR000417">
    <property type="entry name" value="Hyethyz_kinase"/>
</dbReference>
<dbReference type="SUPFAM" id="SSF53613">
    <property type="entry name" value="Ribokinase-like"/>
    <property type="match status" value="1"/>
</dbReference>
<evidence type="ECO:0000256" key="1">
    <source>
        <dbReference type="ARBA" id="ARBA00001771"/>
    </source>
</evidence>
<feature type="binding site" evidence="11">
    <location>
        <position position="190"/>
    </location>
    <ligand>
        <name>substrate</name>
    </ligand>
</feature>
<reference evidence="13 15" key="2">
    <citation type="submission" date="2018-06" db="EMBL/GenBank/DDBJ databases">
        <authorList>
            <person name="Teymurazov M."/>
            <person name="Kislichkina A."/>
            <person name="Abaymova A."/>
            <person name="Mukhina T."/>
            <person name="Mayskaya N."/>
            <person name="Svetoch E."/>
            <person name="Bogun A."/>
        </authorList>
    </citation>
    <scope>NUCLEOTIDE SEQUENCE [LARGE SCALE GENOMIC DNA]</scope>
    <source>
        <strain evidence="13 15">SCPM-O-B-8406</strain>
    </source>
</reference>
<dbReference type="EMBL" id="UFSW01000001">
    <property type="protein sequence ID" value="SUU96953.1"/>
    <property type="molecule type" value="Genomic_DNA"/>
</dbReference>
<evidence type="ECO:0000256" key="7">
    <source>
        <dbReference type="ARBA" id="ARBA00022777"/>
    </source>
</evidence>
<evidence type="ECO:0000256" key="10">
    <source>
        <dbReference type="ARBA" id="ARBA00022977"/>
    </source>
</evidence>
<comment type="pathway">
    <text evidence="3 11">Cofactor biosynthesis; thiamine diphosphate biosynthesis; 4-methyl-5-(2-phosphoethyl)-thiazole from 5-(2-hydroxyethyl)-4-methylthiazole: step 1/1.</text>
</comment>
<dbReference type="RefSeq" id="WP_035685744.1">
    <property type="nucleotide sequence ID" value="NZ_CP034110.1"/>
</dbReference>
<dbReference type="Proteomes" id="UP001347884">
    <property type="component" value="Unassembled WGS sequence"/>
</dbReference>
<dbReference type="UniPathway" id="UPA00060">
    <property type="reaction ID" value="UER00139"/>
</dbReference>
<evidence type="ECO:0000256" key="3">
    <source>
        <dbReference type="ARBA" id="ARBA00004868"/>
    </source>
</evidence>
<keyword evidence="9 11" id="KW-0460">Magnesium</keyword>
<proteinExistence type="inferred from homology"/>
<reference evidence="14 16" key="1">
    <citation type="submission" date="2018-06" db="EMBL/GenBank/DDBJ databases">
        <authorList>
            <consortium name="Pathogen Informatics"/>
            <person name="Doyle S."/>
        </authorList>
    </citation>
    <scope>NUCLEOTIDE SEQUENCE [LARGE SCALE GENOMIC DNA]</scope>
    <source>
        <strain evidence="14 16">NCTC10926</strain>
    </source>
</reference>
<keyword evidence="8 11" id="KW-0067">ATP-binding</keyword>
<dbReference type="eggNOG" id="COG2145">
    <property type="taxonomic scope" value="Bacteria"/>
</dbReference>
<name>A0A0F5F0Z2_AVIPA</name>
<dbReference type="STRING" id="728.VY92_08280"/>
<comment type="cofactor">
    <cofactor evidence="2 11">
        <name>Mg(2+)</name>
        <dbReference type="ChEBI" id="CHEBI:18420"/>
    </cofactor>
</comment>
<evidence type="ECO:0000256" key="8">
    <source>
        <dbReference type="ARBA" id="ARBA00022840"/>
    </source>
</evidence>
<dbReference type="GeneID" id="66255552"/>
<dbReference type="Gene3D" id="3.40.1190.20">
    <property type="match status" value="1"/>
</dbReference>
<dbReference type="PRINTS" id="PR01099">
    <property type="entry name" value="HYETHTZKNASE"/>
</dbReference>
<dbReference type="EMBL" id="QJPJ01000008">
    <property type="protein sequence ID" value="PXZ39008.1"/>
    <property type="molecule type" value="Genomic_DNA"/>
</dbReference>
<comment type="similarity">
    <text evidence="11">Belongs to the Thz kinase family.</text>
</comment>
<feature type="binding site" evidence="11">
    <location>
        <position position="41"/>
    </location>
    <ligand>
        <name>substrate</name>
    </ligand>
</feature>
<dbReference type="GO" id="GO:0009229">
    <property type="term" value="P:thiamine diphosphate biosynthetic process"/>
    <property type="evidence" value="ECO:0007669"/>
    <property type="project" value="UniProtKB-UniRule"/>
</dbReference>
<dbReference type="GO" id="GO:0009228">
    <property type="term" value="P:thiamine biosynthetic process"/>
    <property type="evidence" value="ECO:0007669"/>
    <property type="project" value="UniProtKB-KW"/>
</dbReference>
<keyword evidence="6 11" id="KW-0547">Nucleotide-binding</keyword>
<evidence type="ECO:0000313" key="13">
    <source>
        <dbReference type="EMBL" id="PXZ39008.1"/>
    </source>
</evidence>
<evidence type="ECO:0000313" key="15">
    <source>
        <dbReference type="Proteomes" id="UP000247594"/>
    </source>
</evidence>
<dbReference type="PIRSF" id="PIRSF000513">
    <property type="entry name" value="Thz_kinase"/>
    <property type="match status" value="1"/>
</dbReference>
<dbReference type="CDD" id="cd01170">
    <property type="entry name" value="THZ_kinase"/>
    <property type="match status" value="1"/>
</dbReference>
<evidence type="ECO:0000256" key="2">
    <source>
        <dbReference type="ARBA" id="ARBA00001946"/>
    </source>
</evidence>
<evidence type="ECO:0000256" key="9">
    <source>
        <dbReference type="ARBA" id="ARBA00022842"/>
    </source>
</evidence>
<dbReference type="Pfam" id="PF02110">
    <property type="entry name" value="HK"/>
    <property type="match status" value="1"/>
</dbReference>
<keyword evidence="10 11" id="KW-0784">Thiamine biosynthesis</keyword>
<comment type="function">
    <text evidence="11">Catalyzes the phosphorylation of the hydroxyl group of 4-methyl-5-beta-hydroxyethylthiazole (THZ).</text>
</comment>
<dbReference type="GO" id="GO:0004417">
    <property type="term" value="F:hydroxyethylthiazole kinase activity"/>
    <property type="evidence" value="ECO:0007669"/>
    <property type="project" value="UniProtKB-UniRule"/>
</dbReference>
<evidence type="ECO:0000256" key="6">
    <source>
        <dbReference type="ARBA" id="ARBA00022741"/>
    </source>
</evidence>
<sequence>MDFNLIAKIRKQNPLIHNITNIVVANYVANGLLALGASPIMADAEEEMADLAKFSSVLVINIGTLDSYKVKAMLAAGKAANQAGIPVVLDPVGVGATAYRKAVVAQLLSHIKFTAIRGNAGEIAQLAGIHWSAKGVDAGQGESDVAEIAKVAAQQYQCVVAVSGEVDYLSDGKQLATIHNGTAMFPKITGSGCLLGAVIGAFLAVQPDQPFNATVQACTAYAVAGELAAEPLGAKKYGQFYTALLDQLGELEDQQVAQYAKVYYTDI</sequence>
<dbReference type="InterPro" id="IPR029056">
    <property type="entry name" value="Ribokinase-like"/>
</dbReference>
<dbReference type="GO" id="GO:0000287">
    <property type="term" value="F:magnesium ion binding"/>
    <property type="evidence" value="ECO:0007669"/>
    <property type="project" value="UniProtKB-UniRule"/>
</dbReference>
<accession>A0A0F5F0Z2</accession>
<evidence type="ECO:0000313" key="16">
    <source>
        <dbReference type="Proteomes" id="UP000254620"/>
    </source>
</evidence>
<keyword evidence="17" id="KW-1185">Reference proteome</keyword>
<evidence type="ECO:0000256" key="11">
    <source>
        <dbReference type="HAMAP-Rule" id="MF_00228"/>
    </source>
</evidence>
<dbReference type="Proteomes" id="UP000254620">
    <property type="component" value="Unassembled WGS sequence"/>
</dbReference>
<dbReference type="HAMAP" id="MF_00228">
    <property type="entry name" value="Thz_kinase"/>
    <property type="match status" value="1"/>
</dbReference>
<dbReference type="NCBIfam" id="TIGR00694">
    <property type="entry name" value="thiM"/>
    <property type="match status" value="1"/>
</dbReference>
<dbReference type="AlphaFoldDB" id="A0A0F5F0Z2"/>
<dbReference type="KEGG" id="apag:EIA51_06940"/>
<dbReference type="Proteomes" id="UP000247594">
    <property type="component" value="Unassembled WGS sequence"/>
</dbReference>
<evidence type="ECO:0000256" key="5">
    <source>
        <dbReference type="ARBA" id="ARBA00022723"/>
    </source>
</evidence>
<keyword evidence="7 11" id="KW-0418">Kinase</keyword>
<dbReference type="EMBL" id="JAMDKF010000030">
    <property type="protein sequence ID" value="MEE6042361.1"/>
    <property type="molecule type" value="Genomic_DNA"/>
</dbReference>
<keyword evidence="5 11" id="KW-0479">Metal-binding</keyword>
<dbReference type="GO" id="GO:0005524">
    <property type="term" value="F:ATP binding"/>
    <property type="evidence" value="ECO:0007669"/>
    <property type="project" value="UniProtKB-UniRule"/>
</dbReference>
<reference evidence="12" key="4">
    <citation type="submission" date="2022-05" db="EMBL/GenBank/DDBJ databases">
        <authorList>
            <person name="Chen Y."/>
            <person name="Zhu J."/>
            <person name="Zhu K."/>
        </authorList>
    </citation>
    <scope>NUCLEOTIDE SEQUENCE</scope>
    <source>
        <strain evidence="12">AV25</strain>
    </source>
</reference>
<evidence type="ECO:0000313" key="17">
    <source>
        <dbReference type="Proteomes" id="UP001347884"/>
    </source>
</evidence>
<comment type="catalytic activity">
    <reaction evidence="1 11">
        <text>5-(2-hydroxyethyl)-4-methylthiazole + ATP = 4-methyl-5-(2-phosphooxyethyl)-thiazole + ADP + H(+)</text>
        <dbReference type="Rhea" id="RHEA:24212"/>
        <dbReference type="ChEBI" id="CHEBI:15378"/>
        <dbReference type="ChEBI" id="CHEBI:17957"/>
        <dbReference type="ChEBI" id="CHEBI:30616"/>
        <dbReference type="ChEBI" id="CHEBI:58296"/>
        <dbReference type="ChEBI" id="CHEBI:456216"/>
        <dbReference type="EC" id="2.7.1.50"/>
    </reaction>
</comment>
<evidence type="ECO:0000313" key="12">
    <source>
        <dbReference type="EMBL" id="MEE6042361.1"/>
    </source>
</evidence>
<dbReference type="OrthoDB" id="8909021at2"/>
<gene>
    <name evidence="11 14" type="primary">thiM</name>
    <name evidence="13" type="ORF">DM482_06345</name>
    <name evidence="12" type="ORF">M5S13_10825</name>
    <name evidence="14" type="ORF">NCTC10926_00308</name>
</gene>
<reference evidence="12 17" key="3">
    <citation type="journal article" date="2022" name="Front. Microbiol.">
        <title>Commensal bacteria contribute to the growth of multidrug-resistant Avibacterium paragallinarum in chickens.</title>
        <authorList>
            <person name="Zhu J."/>
            <person name="Chen Y."/>
            <person name="Wu Y."/>
            <person name="Wang Y."/>
            <person name="Zhu K."/>
        </authorList>
    </citation>
    <scope>NUCLEOTIDE SEQUENCE [LARGE SCALE GENOMIC DNA]</scope>
    <source>
        <strain evidence="12 17">AV25</strain>
    </source>
</reference>
<feature type="binding site" evidence="11">
    <location>
        <position position="163"/>
    </location>
    <ligand>
        <name>ATP</name>
        <dbReference type="ChEBI" id="CHEBI:30616"/>
    </ligand>
</feature>
<evidence type="ECO:0000313" key="14">
    <source>
        <dbReference type="EMBL" id="SUU96953.1"/>
    </source>
</evidence>